<reference evidence="3 4" key="1">
    <citation type="submission" date="2020-05" db="EMBL/GenBank/DDBJ databases">
        <authorList>
            <person name="Casaregola S."/>
            <person name="Devillers H."/>
            <person name="Grondin C."/>
        </authorList>
    </citation>
    <scope>NUCLEOTIDE SEQUENCE [LARGE SCALE GENOMIC DNA]</scope>
    <source>
        <strain evidence="3 4">CLIB 1767</strain>
    </source>
</reference>
<keyword evidence="1" id="KW-0472">Membrane</keyword>
<dbReference type="EMBL" id="CAEFZW010000003">
    <property type="protein sequence ID" value="CAB4253540.1"/>
    <property type="molecule type" value="Genomic_DNA"/>
</dbReference>
<evidence type="ECO:0000256" key="1">
    <source>
        <dbReference type="SAM" id="Phobius"/>
    </source>
</evidence>
<keyword evidence="2" id="KW-0732">Signal</keyword>
<proteinExistence type="predicted"/>
<protein>
    <recommendedName>
        <fullName evidence="5">Protein BIG1</fullName>
    </recommendedName>
</protein>
<keyword evidence="4" id="KW-1185">Reference proteome</keyword>
<evidence type="ECO:0000256" key="2">
    <source>
        <dbReference type="SAM" id="SignalP"/>
    </source>
</evidence>
<gene>
    <name evidence="3" type="ORF">KABA2_03S00836</name>
</gene>
<name>A0A8H2VDN9_9SACH</name>
<evidence type="ECO:0000313" key="4">
    <source>
        <dbReference type="Proteomes" id="UP000644660"/>
    </source>
</evidence>
<keyword evidence="1" id="KW-1133">Transmembrane helix</keyword>
<keyword evidence="1" id="KW-0812">Transmembrane</keyword>
<organism evidence="3 4">
    <name type="scientific">Maudiozyma barnettii</name>
    <dbReference type="NCBI Taxonomy" id="61262"/>
    <lineage>
        <taxon>Eukaryota</taxon>
        <taxon>Fungi</taxon>
        <taxon>Dikarya</taxon>
        <taxon>Ascomycota</taxon>
        <taxon>Saccharomycotina</taxon>
        <taxon>Saccharomycetes</taxon>
        <taxon>Saccharomycetales</taxon>
        <taxon>Saccharomycetaceae</taxon>
        <taxon>Maudiozyma</taxon>
    </lineage>
</organism>
<feature type="transmembrane region" description="Helical" evidence="1">
    <location>
        <begin position="171"/>
        <end position="193"/>
    </location>
</feature>
<comment type="caution">
    <text evidence="3">The sequence shown here is derived from an EMBL/GenBank/DDBJ whole genome shotgun (WGS) entry which is preliminary data.</text>
</comment>
<dbReference type="AlphaFoldDB" id="A0A8H2VDN9"/>
<evidence type="ECO:0008006" key="5">
    <source>
        <dbReference type="Google" id="ProtNLM"/>
    </source>
</evidence>
<feature type="chain" id="PRO_5033989629" description="Protein BIG1" evidence="2">
    <location>
        <begin position="20"/>
        <end position="224"/>
    </location>
</feature>
<feature type="transmembrane region" description="Helical" evidence="1">
    <location>
        <begin position="199"/>
        <end position="221"/>
    </location>
</feature>
<evidence type="ECO:0000313" key="3">
    <source>
        <dbReference type="EMBL" id="CAB4253540.1"/>
    </source>
</evidence>
<dbReference type="Proteomes" id="UP000644660">
    <property type="component" value="Unassembled WGS sequence"/>
</dbReference>
<dbReference type="RefSeq" id="XP_041405436.1">
    <property type="nucleotide sequence ID" value="XM_041549502.1"/>
</dbReference>
<feature type="signal peptide" evidence="2">
    <location>
        <begin position="1"/>
        <end position="19"/>
    </location>
</feature>
<accession>A0A8H2VDN9</accession>
<sequence length="224" mass="25890">MKLFKPIALSFVLTDCIVATETPKDIFYETVEIFHNATKINHYQFMDHLQTLNYTKQCDKLCKENIENIVVANYRVSGLIAEQSKTHQLNSIILKKFVMTYIKHHLHNDVDINIRLNKTLFALQAQEDTIKLVTKSKLIDLLKFVKQSLVEFKIVEDEKFNSMGPAEDEKYLMDSIITFVKGTFFFMLCYSISSMVCMGFVGALLLIQVVIWILTLIRYILTGA</sequence>
<dbReference type="GeneID" id="64856555"/>